<comment type="caution">
    <text evidence="3">The sequence shown here is derived from an EMBL/GenBank/DDBJ whole genome shotgun (WGS) entry which is preliminary data.</text>
</comment>
<sequence length="189" mass="18835">MRTLVTAGAMVALAIVMLILVGAALDLNVDSAALTGAALGAVIALVPDRSTTARLGGFVVGLAAAWIGYVGRAGVLPDTSTGRALTAGLVVLIAVGVCAATWGRLPLWSALVGVAAMTGTYESAYSAAPSLVVDTSVTGATTALFTAAVGFLAAAAFSAGPAGSSTERRREAAPDDTHTELETMLEETR</sequence>
<dbReference type="EMBL" id="QDGZ01000002">
    <property type="protein sequence ID" value="PVG83662.1"/>
    <property type="molecule type" value="Genomic_DNA"/>
</dbReference>
<protein>
    <recommendedName>
        <fullName evidence="5">DUF1097 domain-containing protein</fullName>
    </recommendedName>
</protein>
<feature type="transmembrane region" description="Helical" evidence="2">
    <location>
        <begin position="81"/>
        <end position="100"/>
    </location>
</feature>
<organism evidence="3 4">
    <name type="scientific">Nocardioides gansuensis</name>
    <dbReference type="NCBI Taxonomy" id="2138300"/>
    <lineage>
        <taxon>Bacteria</taxon>
        <taxon>Bacillati</taxon>
        <taxon>Actinomycetota</taxon>
        <taxon>Actinomycetes</taxon>
        <taxon>Propionibacteriales</taxon>
        <taxon>Nocardioidaceae</taxon>
        <taxon>Nocardioides</taxon>
    </lineage>
</organism>
<evidence type="ECO:0000313" key="3">
    <source>
        <dbReference type="EMBL" id="PVG83662.1"/>
    </source>
</evidence>
<dbReference type="RefSeq" id="WP_116571136.1">
    <property type="nucleotide sequence ID" value="NZ_QDGZ01000002.1"/>
</dbReference>
<dbReference type="OrthoDB" id="4870238at2"/>
<accession>A0A2T8FD77</accession>
<feature type="transmembrane region" description="Helical" evidence="2">
    <location>
        <begin position="140"/>
        <end position="160"/>
    </location>
</feature>
<feature type="transmembrane region" description="Helical" evidence="2">
    <location>
        <begin position="7"/>
        <end position="25"/>
    </location>
</feature>
<feature type="transmembrane region" description="Helical" evidence="2">
    <location>
        <begin position="55"/>
        <end position="75"/>
    </location>
</feature>
<reference evidence="3 4" key="1">
    <citation type="submission" date="2018-04" db="EMBL/GenBank/DDBJ databases">
        <title>Genome of Nocardioides gansuensis WSJ-1.</title>
        <authorList>
            <person name="Wu S."/>
            <person name="Wang G."/>
        </authorList>
    </citation>
    <scope>NUCLEOTIDE SEQUENCE [LARGE SCALE GENOMIC DNA]</scope>
    <source>
        <strain evidence="3 4">WSJ-1</strain>
    </source>
</reference>
<dbReference type="Proteomes" id="UP000246018">
    <property type="component" value="Unassembled WGS sequence"/>
</dbReference>
<keyword evidence="4" id="KW-1185">Reference proteome</keyword>
<feature type="region of interest" description="Disordered" evidence="1">
    <location>
        <begin position="161"/>
        <end position="189"/>
    </location>
</feature>
<keyword evidence="2" id="KW-0472">Membrane</keyword>
<evidence type="ECO:0000256" key="1">
    <source>
        <dbReference type="SAM" id="MobiDB-lite"/>
    </source>
</evidence>
<keyword evidence="2" id="KW-1133">Transmembrane helix</keyword>
<evidence type="ECO:0000256" key="2">
    <source>
        <dbReference type="SAM" id="Phobius"/>
    </source>
</evidence>
<gene>
    <name evidence="3" type="ORF">DDE18_04875</name>
</gene>
<keyword evidence="2" id="KW-0812">Transmembrane</keyword>
<evidence type="ECO:0008006" key="5">
    <source>
        <dbReference type="Google" id="ProtNLM"/>
    </source>
</evidence>
<evidence type="ECO:0000313" key="4">
    <source>
        <dbReference type="Proteomes" id="UP000246018"/>
    </source>
</evidence>
<name>A0A2T8FD77_9ACTN</name>
<dbReference type="AlphaFoldDB" id="A0A2T8FD77"/>
<feature type="compositionally biased region" description="Basic and acidic residues" evidence="1">
    <location>
        <begin position="166"/>
        <end position="189"/>
    </location>
</feature>
<proteinExistence type="predicted"/>